<feature type="domain" description="Nudix hydrolase" evidence="3">
    <location>
        <begin position="4"/>
        <end position="127"/>
    </location>
</feature>
<dbReference type="RefSeq" id="WP_339968758.1">
    <property type="nucleotide sequence ID" value="NZ_JAWMWG010000001.1"/>
</dbReference>
<reference evidence="4 5" key="1">
    <citation type="submission" date="2023-10" db="EMBL/GenBank/DDBJ databases">
        <title>Holzapfeliella saturejae sp. nov. isolated from Satureja montana flowers.</title>
        <authorList>
            <person name="Alcantara C."/>
            <person name="Zuniga M."/>
            <person name="Landete J.M."/>
            <person name="Monedero V."/>
        </authorList>
    </citation>
    <scope>NUCLEOTIDE SEQUENCE [LARGE SCALE GENOMIC DNA]</scope>
    <source>
        <strain evidence="4 5">He02</strain>
    </source>
</reference>
<dbReference type="PANTHER" id="PTHR43046:SF14">
    <property type="entry name" value="MUTT_NUDIX FAMILY PROTEIN"/>
    <property type="match status" value="1"/>
</dbReference>
<accession>A0ABU8SG65</accession>
<sequence>MHKAEQAKFLNLIMITHHNQVVILNRQDKFKGYTFPGGHVEAGESFVESVKREAKEETGLAVDKVQLVGTCQYQEQDYRRVILCYQAQAMTTELSASGEGDVFFAELAELDEAHYSSGFKELLALYTNPHYTELIFETLPNGETKTRYY</sequence>
<comment type="caution">
    <text evidence="4">The sequence shown here is derived from an EMBL/GenBank/DDBJ whole genome shotgun (WGS) entry which is preliminary data.</text>
</comment>
<dbReference type="InterPro" id="IPR000086">
    <property type="entry name" value="NUDIX_hydrolase_dom"/>
</dbReference>
<protein>
    <submittedName>
        <fullName evidence="4">NUDIX domain-containing protein</fullName>
    </submittedName>
</protein>
<organism evidence="4 5">
    <name type="scientific">Holzapfeliella saturejae</name>
    <dbReference type="NCBI Taxonomy" id="3082953"/>
    <lineage>
        <taxon>Bacteria</taxon>
        <taxon>Bacillati</taxon>
        <taxon>Bacillota</taxon>
        <taxon>Bacilli</taxon>
        <taxon>Lactobacillales</taxon>
        <taxon>Lactobacillaceae</taxon>
        <taxon>Holzapfeliella</taxon>
    </lineage>
</organism>
<evidence type="ECO:0000313" key="5">
    <source>
        <dbReference type="Proteomes" id="UP001377804"/>
    </source>
</evidence>
<dbReference type="Proteomes" id="UP001377804">
    <property type="component" value="Unassembled WGS sequence"/>
</dbReference>
<evidence type="ECO:0000256" key="2">
    <source>
        <dbReference type="ARBA" id="ARBA00022801"/>
    </source>
</evidence>
<dbReference type="InterPro" id="IPR015797">
    <property type="entry name" value="NUDIX_hydrolase-like_dom_sf"/>
</dbReference>
<evidence type="ECO:0000259" key="3">
    <source>
        <dbReference type="PROSITE" id="PS51462"/>
    </source>
</evidence>
<name>A0ABU8SG65_9LACO</name>
<dbReference type="CDD" id="cd18875">
    <property type="entry name" value="NUDIX_Hydrolase"/>
    <property type="match status" value="1"/>
</dbReference>
<dbReference type="PANTHER" id="PTHR43046">
    <property type="entry name" value="GDP-MANNOSE MANNOSYL HYDROLASE"/>
    <property type="match status" value="1"/>
</dbReference>
<dbReference type="PROSITE" id="PS51462">
    <property type="entry name" value="NUDIX"/>
    <property type="match status" value="1"/>
</dbReference>
<proteinExistence type="predicted"/>
<evidence type="ECO:0000256" key="1">
    <source>
        <dbReference type="ARBA" id="ARBA00001946"/>
    </source>
</evidence>
<evidence type="ECO:0000313" key="4">
    <source>
        <dbReference type="EMBL" id="MEJ6348000.1"/>
    </source>
</evidence>
<dbReference type="EMBL" id="JAWMWG010000001">
    <property type="protein sequence ID" value="MEJ6348000.1"/>
    <property type="molecule type" value="Genomic_DNA"/>
</dbReference>
<keyword evidence="2" id="KW-0378">Hydrolase</keyword>
<dbReference type="InterPro" id="IPR020476">
    <property type="entry name" value="Nudix_hydrolase"/>
</dbReference>
<dbReference type="Gene3D" id="3.90.79.10">
    <property type="entry name" value="Nucleoside Triphosphate Pyrophosphohydrolase"/>
    <property type="match status" value="1"/>
</dbReference>
<comment type="cofactor">
    <cofactor evidence="1">
        <name>Mg(2+)</name>
        <dbReference type="ChEBI" id="CHEBI:18420"/>
    </cofactor>
</comment>
<keyword evidence="5" id="KW-1185">Reference proteome</keyword>
<dbReference type="SUPFAM" id="SSF55811">
    <property type="entry name" value="Nudix"/>
    <property type="match status" value="1"/>
</dbReference>
<dbReference type="PRINTS" id="PR00502">
    <property type="entry name" value="NUDIXFAMILY"/>
</dbReference>
<gene>
    <name evidence="4" type="ORF">R4Y45_01995</name>
</gene>
<dbReference type="Pfam" id="PF00293">
    <property type="entry name" value="NUDIX"/>
    <property type="match status" value="1"/>
</dbReference>